<organism evidence="1 2">
    <name type="scientific">Prevotella disiens</name>
    <dbReference type="NCBI Taxonomy" id="28130"/>
    <lineage>
        <taxon>Bacteria</taxon>
        <taxon>Pseudomonadati</taxon>
        <taxon>Bacteroidota</taxon>
        <taxon>Bacteroidia</taxon>
        <taxon>Bacteroidales</taxon>
        <taxon>Prevotellaceae</taxon>
        <taxon>Prevotella</taxon>
    </lineage>
</organism>
<protein>
    <submittedName>
        <fullName evidence="1">Uncharacterized protein</fullName>
    </submittedName>
</protein>
<accession>A0A379EFL2</accession>
<proteinExistence type="predicted"/>
<evidence type="ECO:0000313" key="2">
    <source>
        <dbReference type="Proteomes" id="UP000254072"/>
    </source>
</evidence>
<dbReference type="Proteomes" id="UP000254072">
    <property type="component" value="Unassembled WGS sequence"/>
</dbReference>
<gene>
    <name evidence="1" type="ORF">NCTC11157_02464</name>
</gene>
<dbReference type="EMBL" id="UGTL01000002">
    <property type="protein sequence ID" value="SUB97674.1"/>
    <property type="molecule type" value="Genomic_DNA"/>
</dbReference>
<sequence>MFLFRLTKIFLAFYEGNDEKFPTMPTFAYTYLYLLHKKHLFCMLRVA</sequence>
<dbReference type="AlphaFoldDB" id="A0A379EFL2"/>
<evidence type="ECO:0000313" key="1">
    <source>
        <dbReference type="EMBL" id="SUB97674.1"/>
    </source>
</evidence>
<name>A0A379EFL2_9BACT</name>
<reference evidence="1 2" key="1">
    <citation type="submission" date="2018-06" db="EMBL/GenBank/DDBJ databases">
        <authorList>
            <consortium name="Pathogen Informatics"/>
            <person name="Doyle S."/>
        </authorList>
    </citation>
    <scope>NUCLEOTIDE SEQUENCE [LARGE SCALE GENOMIC DNA]</scope>
    <source>
        <strain evidence="1 2">NCTC11157</strain>
    </source>
</reference>